<dbReference type="InterPro" id="IPR052336">
    <property type="entry name" value="MlaD_Phospholipid_Transporter"/>
</dbReference>
<gene>
    <name evidence="3" type="ORF">GCM10007916_32540</name>
</gene>
<reference evidence="4" key="1">
    <citation type="journal article" date="2019" name="Int. J. Syst. Evol. Microbiol.">
        <title>The Global Catalogue of Microorganisms (GCM) 10K type strain sequencing project: providing services to taxonomists for standard genome sequencing and annotation.</title>
        <authorList>
            <consortium name="The Broad Institute Genomics Platform"/>
            <consortium name="The Broad Institute Genome Sequencing Center for Infectious Disease"/>
            <person name="Wu L."/>
            <person name="Ma J."/>
        </authorList>
    </citation>
    <scope>NUCLEOTIDE SEQUENCE [LARGE SCALE GENOMIC DNA]</scope>
    <source>
        <strain evidence="4">NBRC 103166</strain>
    </source>
</reference>
<evidence type="ECO:0000313" key="4">
    <source>
        <dbReference type="Proteomes" id="UP001157353"/>
    </source>
</evidence>
<evidence type="ECO:0000256" key="1">
    <source>
        <dbReference type="SAM" id="Phobius"/>
    </source>
</evidence>
<dbReference type="InterPro" id="IPR003399">
    <property type="entry name" value="Mce/MlaD"/>
</dbReference>
<keyword evidence="4" id="KW-1185">Reference proteome</keyword>
<keyword evidence="1" id="KW-0472">Membrane</keyword>
<dbReference type="PANTHER" id="PTHR33371">
    <property type="entry name" value="INTERMEMBRANE PHOSPHOLIPID TRANSPORT SYSTEM BINDING PROTEIN MLAD-RELATED"/>
    <property type="match status" value="1"/>
</dbReference>
<organism evidence="3 4">
    <name type="scientific">Psychromonas marina</name>
    <dbReference type="NCBI Taxonomy" id="88364"/>
    <lineage>
        <taxon>Bacteria</taxon>
        <taxon>Pseudomonadati</taxon>
        <taxon>Pseudomonadota</taxon>
        <taxon>Gammaproteobacteria</taxon>
        <taxon>Alteromonadales</taxon>
        <taxon>Psychromonadaceae</taxon>
        <taxon>Psychromonas</taxon>
    </lineage>
</organism>
<sequence length="160" mass="17289">MELTMSQKKVELWVGIFVIGAMLSLAILAFSVAGLSLKGEGRSYILTASFSNIGGLKVRAPVKLGGVVVGRVEEISLDVDSYMPTVRLAMFENKGIYPETSSLSILTSGLLGEQYIGITPGFIDEDIEMLVDGDSIEDTKSALVLEDLIGQFIYSMNKDE</sequence>
<keyword evidence="1" id="KW-0812">Transmembrane</keyword>
<feature type="transmembrane region" description="Helical" evidence="1">
    <location>
        <begin position="12"/>
        <end position="37"/>
    </location>
</feature>
<dbReference type="Pfam" id="PF02470">
    <property type="entry name" value="MlaD"/>
    <property type="match status" value="1"/>
</dbReference>
<accession>A0ABQ6E4K5</accession>
<comment type="caution">
    <text evidence="3">The sequence shown here is derived from an EMBL/GenBank/DDBJ whole genome shotgun (WGS) entry which is preliminary data.</text>
</comment>
<dbReference type="Proteomes" id="UP001157353">
    <property type="component" value="Unassembled WGS sequence"/>
</dbReference>
<dbReference type="PANTHER" id="PTHR33371:SF4">
    <property type="entry name" value="INTERMEMBRANE PHOSPHOLIPID TRANSPORT SYSTEM BINDING PROTEIN MLAD"/>
    <property type="match status" value="1"/>
</dbReference>
<protein>
    <submittedName>
        <fullName evidence="3">Outer membrane lipid asymmetry maintenance protein MlaD</fullName>
    </submittedName>
</protein>
<evidence type="ECO:0000313" key="3">
    <source>
        <dbReference type="EMBL" id="GLS92184.1"/>
    </source>
</evidence>
<name>A0ABQ6E4K5_9GAMM</name>
<keyword evidence="1" id="KW-1133">Transmembrane helix</keyword>
<dbReference type="EMBL" id="BSPQ01000019">
    <property type="protein sequence ID" value="GLS92184.1"/>
    <property type="molecule type" value="Genomic_DNA"/>
</dbReference>
<dbReference type="NCBIfam" id="TIGR04430">
    <property type="entry name" value="OM_asym_MlaD"/>
    <property type="match status" value="1"/>
</dbReference>
<dbReference type="InterPro" id="IPR030970">
    <property type="entry name" value="ABC_MlaD"/>
</dbReference>
<feature type="domain" description="Mce/MlaD" evidence="2">
    <location>
        <begin position="43"/>
        <end position="121"/>
    </location>
</feature>
<evidence type="ECO:0000259" key="2">
    <source>
        <dbReference type="Pfam" id="PF02470"/>
    </source>
</evidence>
<proteinExistence type="predicted"/>